<dbReference type="Proteomes" id="UP000664203">
    <property type="component" value="Unassembled WGS sequence"/>
</dbReference>
<accession>A0A8H3JA34</accession>
<protein>
    <submittedName>
        <fullName evidence="1">Uncharacterized protein</fullName>
    </submittedName>
</protein>
<dbReference type="OrthoDB" id="5362483at2759"/>
<keyword evidence="2" id="KW-1185">Reference proteome</keyword>
<organism evidence="1 2">
    <name type="scientific">Alectoria fallacina</name>
    <dbReference type="NCBI Taxonomy" id="1903189"/>
    <lineage>
        <taxon>Eukaryota</taxon>
        <taxon>Fungi</taxon>
        <taxon>Dikarya</taxon>
        <taxon>Ascomycota</taxon>
        <taxon>Pezizomycotina</taxon>
        <taxon>Lecanoromycetes</taxon>
        <taxon>OSLEUM clade</taxon>
        <taxon>Lecanoromycetidae</taxon>
        <taxon>Lecanorales</taxon>
        <taxon>Lecanorineae</taxon>
        <taxon>Parmeliaceae</taxon>
        <taxon>Alectoria</taxon>
    </lineage>
</organism>
<comment type="caution">
    <text evidence="1">The sequence shown here is derived from an EMBL/GenBank/DDBJ whole genome shotgun (WGS) entry which is preliminary data.</text>
</comment>
<gene>
    <name evidence="1" type="ORF">ALECFALPRED_010831</name>
</gene>
<sequence length="168" mass="18141">MPRRTLFTAFSSFQISNMLTHQSPLQRPKSYHVPNSPTTLLFYAYTAPPTLPPTFAYQTLVTALNSISHSIILNHGDRLILTDVVSWSYGGAIVTIENHGDDRTGQLTWSMLADTMYGVGAFLEGEACWSGEWMMQVEGLGNIGIGFVGARVDGGLGGRLAGMAVGEA</sequence>
<evidence type="ECO:0000313" key="2">
    <source>
        <dbReference type="Proteomes" id="UP000664203"/>
    </source>
</evidence>
<reference evidence="1" key="1">
    <citation type="submission" date="2021-03" db="EMBL/GenBank/DDBJ databases">
        <authorList>
            <person name="Tagirdzhanova G."/>
        </authorList>
    </citation>
    <scope>NUCLEOTIDE SEQUENCE</scope>
</reference>
<evidence type="ECO:0000313" key="1">
    <source>
        <dbReference type="EMBL" id="CAF9943199.1"/>
    </source>
</evidence>
<dbReference type="AlphaFoldDB" id="A0A8H3JA34"/>
<dbReference type="EMBL" id="CAJPDR010000921">
    <property type="protein sequence ID" value="CAF9943199.1"/>
    <property type="molecule type" value="Genomic_DNA"/>
</dbReference>
<proteinExistence type="predicted"/>
<name>A0A8H3JA34_9LECA</name>